<reference evidence="2" key="1">
    <citation type="submission" date="2020-10" db="EMBL/GenBank/DDBJ databases">
        <title>Sequencing the genomes of 1000 actinobacteria strains.</title>
        <authorList>
            <person name="Klenk H.-P."/>
        </authorList>
    </citation>
    <scope>NUCLEOTIDE SEQUENCE</scope>
    <source>
        <strain evidence="2">DSM 46832</strain>
    </source>
</reference>
<dbReference type="AlphaFoldDB" id="A0A927MCF3"/>
<evidence type="ECO:0000313" key="2">
    <source>
        <dbReference type="EMBL" id="MBE1492168.1"/>
    </source>
</evidence>
<gene>
    <name evidence="2" type="ORF">H4W31_007806</name>
</gene>
<feature type="region of interest" description="Disordered" evidence="1">
    <location>
        <begin position="107"/>
        <end position="131"/>
    </location>
</feature>
<evidence type="ECO:0000256" key="1">
    <source>
        <dbReference type="SAM" id="MobiDB-lite"/>
    </source>
</evidence>
<organism evidence="2 3">
    <name type="scientific">Plantactinospora soyae</name>
    <dbReference type="NCBI Taxonomy" id="1544732"/>
    <lineage>
        <taxon>Bacteria</taxon>
        <taxon>Bacillati</taxon>
        <taxon>Actinomycetota</taxon>
        <taxon>Actinomycetes</taxon>
        <taxon>Micromonosporales</taxon>
        <taxon>Micromonosporaceae</taxon>
        <taxon>Plantactinospora</taxon>
    </lineage>
</organism>
<keyword evidence="3" id="KW-1185">Reference proteome</keyword>
<evidence type="ECO:0000313" key="3">
    <source>
        <dbReference type="Proteomes" id="UP000649753"/>
    </source>
</evidence>
<sequence length="232" mass="25665">MLHTSRTVSRDDPRLDQARRFVRELEDDLARTPRYLPIEAIDRISGTDQTGTVTCVVDARGDFVDLSIGSDWWYTVGPSGVGAGILDALQFAQDKAMLAMALLRRNGRQTSADPPADESSRDDEADSSWSPRDAWAEWAAAEAKVDRGYALMEVADRVAQLRDSPEPRTISGPLGLFHLRLVGFTVVSAEINSHRIAPDDADRIADDARAVLRQATREKDPTYWLSGEGARR</sequence>
<protein>
    <submittedName>
        <fullName evidence="2">Uncharacterized protein</fullName>
    </submittedName>
</protein>
<accession>A0A927MCF3</accession>
<dbReference type="RefSeq" id="WP_192771118.1">
    <property type="nucleotide sequence ID" value="NZ_JADBEB010000001.1"/>
</dbReference>
<name>A0A927MCF3_9ACTN</name>
<comment type="caution">
    <text evidence="2">The sequence shown here is derived from an EMBL/GenBank/DDBJ whole genome shotgun (WGS) entry which is preliminary data.</text>
</comment>
<proteinExistence type="predicted"/>
<dbReference type="Proteomes" id="UP000649753">
    <property type="component" value="Unassembled WGS sequence"/>
</dbReference>
<dbReference type="EMBL" id="JADBEB010000001">
    <property type="protein sequence ID" value="MBE1492168.1"/>
    <property type="molecule type" value="Genomic_DNA"/>
</dbReference>